<feature type="region of interest" description="Disordered" evidence="1">
    <location>
        <begin position="1"/>
        <end position="43"/>
    </location>
</feature>
<reference evidence="3 4" key="1">
    <citation type="submission" date="2019-03" db="EMBL/GenBank/DDBJ databases">
        <title>Genomics of glacier-inhabiting Cryobacterium strains.</title>
        <authorList>
            <person name="Liu Q."/>
            <person name="Xin Y.-H."/>
        </authorList>
    </citation>
    <scope>NUCLEOTIDE SEQUENCE [LARGE SCALE GENOMIC DNA]</scope>
    <source>
        <strain evidence="3 4">Sr47</strain>
    </source>
</reference>
<dbReference type="SMART" id="SM00900">
    <property type="entry name" value="FMN_bind"/>
    <property type="match status" value="1"/>
</dbReference>
<sequence length="138" mass="13242">MGVQAGVLNPSTASATAATPSAPSAGPSAAATQPTASAAPSAAAAPAAGTFTGAVVQTQFGDVQVAVTIAGGKIADVAPLLLTDRDGKSVNISNRAAPILRDEVLSAQSANVQNVGGATYTSSGYVQSLQSALDAAGF</sequence>
<dbReference type="GO" id="GO:0016020">
    <property type="term" value="C:membrane"/>
    <property type="evidence" value="ECO:0007669"/>
    <property type="project" value="InterPro"/>
</dbReference>
<dbReference type="AlphaFoldDB" id="A0A4R8UFL7"/>
<gene>
    <name evidence="3" type="ORF">E3O23_05710</name>
</gene>
<dbReference type="OrthoDB" id="8099475at2"/>
<dbReference type="InterPro" id="IPR007329">
    <property type="entry name" value="FMN-bd"/>
</dbReference>
<protein>
    <submittedName>
        <fullName evidence="3">FMN-binding protein</fullName>
    </submittedName>
</protein>
<evidence type="ECO:0000259" key="2">
    <source>
        <dbReference type="SMART" id="SM00900"/>
    </source>
</evidence>
<dbReference type="Gene3D" id="3.90.1010.20">
    <property type="match status" value="1"/>
</dbReference>
<dbReference type="GO" id="GO:0010181">
    <property type="term" value="F:FMN binding"/>
    <property type="evidence" value="ECO:0007669"/>
    <property type="project" value="InterPro"/>
</dbReference>
<evidence type="ECO:0000313" key="3">
    <source>
        <dbReference type="EMBL" id="TFB53084.1"/>
    </source>
</evidence>
<comment type="caution">
    <text evidence="3">The sequence shown here is derived from an EMBL/GenBank/DDBJ whole genome shotgun (WGS) entry which is preliminary data.</text>
</comment>
<proteinExistence type="predicted"/>
<evidence type="ECO:0000256" key="1">
    <source>
        <dbReference type="SAM" id="MobiDB-lite"/>
    </source>
</evidence>
<dbReference type="EMBL" id="SOEZ01000030">
    <property type="protein sequence ID" value="TFB53084.1"/>
    <property type="molecule type" value="Genomic_DNA"/>
</dbReference>
<feature type="compositionally biased region" description="Low complexity" evidence="1">
    <location>
        <begin position="10"/>
        <end position="43"/>
    </location>
</feature>
<keyword evidence="4" id="KW-1185">Reference proteome</keyword>
<dbReference type="Proteomes" id="UP000297866">
    <property type="component" value="Unassembled WGS sequence"/>
</dbReference>
<evidence type="ECO:0000313" key="4">
    <source>
        <dbReference type="Proteomes" id="UP000297866"/>
    </source>
</evidence>
<accession>A0A4R8UFL7</accession>
<dbReference type="Pfam" id="PF04205">
    <property type="entry name" value="FMN_bind"/>
    <property type="match status" value="1"/>
</dbReference>
<organism evidence="3 4">
    <name type="scientific">Cryobacterium tagatosivorans</name>
    <dbReference type="NCBI Taxonomy" id="1259199"/>
    <lineage>
        <taxon>Bacteria</taxon>
        <taxon>Bacillati</taxon>
        <taxon>Actinomycetota</taxon>
        <taxon>Actinomycetes</taxon>
        <taxon>Micrococcales</taxon>
        <taxon>Microbacteriaceae</taxon>
        <taxon>Cryobacterium</taxon>
    </lineage>
</organism>
<feature type="domain" description="FMN-binding" evidence="2">
    <location>
        <begin position="59"/>
        <end position="136"/>
    </location>
</feature>
<name>A0A4R8UFL7_9MICO</name>